<dbReference type="EMBL" id="JAIRAU010000005">
    <property type="protein sequence ID" value="MBZ5709400.1"/>
    <property type="molecule type" value="Genomic_DNA"/>
</dbReference>
<proteinExistence type="predicted"/>
<dbReference type="NCBIfam" id="NF033819">
    <property type="entry name" value="IS66_TnpB"/>
    <property type="match status" value="1"/>
</dbReference>
<dbReference type="Pfam" id="PF05717">
    <property type="entry name" value="TnpB_IS66"/>
    <property type="match status" value="1"/>
</dbReference>
<dbReference type="PANTHER" id="PTHR36455:SF1">
    <property type="entry name" value="BLR8292 PROTEIN"/>
    <property type="match status" value="1"/>
</dbReference>
<name>A0ABS7TNG1_9BACT</name>
<organism evidence="2 4">
    <name type="scientific">Nannocystis pusilla</name>
    <dbReference type="NCBI Taxonomy" id="889268"/>
    <lineage>
        <taxon>Bacteria</taxon>
        <taxon>Pseudomonadati</taxon>
        <taxon>Myxococcota</taxon>
        <taxon>Polyangia</taxon>
        <taxon>Nannocystales</taxon>
        <taxon>Nannocystaceae</taxon>
        <taxon>Nannocystis</taxon>
    </lineage>
</organism>
<sequence length="110" mass="12627">MIPSNVRVFVCPEPQDMRRGFDRLALTVRAEMGGDPRNGAFFVFVSRRGDRLKLLWWDQTGYALLYKRLHRATTQAPRATDASQRAIEIDQRSLAALLRGVPREAVRKRS</sequence>
<evidence type="ECO:0000313" key="1">
    <source>
        <dbReference type="EMBL" id="MBZ5709400.1"/>
    </source>
</evidence>
<dbReference type="Proteomes" id="UP001139031">
    <property type="component" value="Unassembled WGS sequence"/>
</dbReference>
<evidence type="ECO:0000313" key="2">
    <source>
        <dbReference type="EMBL" id="MBZ5709621.1"/>
    </source>
</evidence>
<dbReference type="RefSeq" id="WP_224191171.1">
    <property type="nucleotide sequence ID" value="NZ_JAIRAU010000005.1"/>
</dbReference>
<dbReference type="EMBL" id="JAIRAU010000008">
    <property type="protein sequence ID" value="MBZ5709621.1"/>
    <property type="molecule type" value="Genomic_DNA"/>
</dbReference>
<dbReference type="EMBL" id="JAIRAU010000008">
    <property type="protein sequence ID" value="MBZ5709648.1"/>
    <property type="molecule type" value="Genomic_DNA"/>
</dbReference>
<protein>
    <submittedName>
        <fullName evidence="2">IS66 family insertion sequence element accessory protein TnpB</fullName>
    </submittedName>
</protein>
<comment type="caution">
    <text evidence="2">The sequence shown here is derived from an EMBL/GenBank/DDBJ whole genome shotgun (WGS) entry which is preliminary data.</text>
</comment>
<evidence type="ECO:0000313" key="4">
    <source>
        <dbReference type="Proteomes" id="UP001139031"/>
    </source>
</evidence>
<dbReference type="InterPro" id="IPR008878">
    <property type="entry name" value="Transposase_IS66_Orf2"/>
</dbReference>
<accession>A0ABS7TNG1</accession>
<gene>
    <name evidence="2" type="primary">tnpB</name>
    <name evidence="1" type="ORF">K7C98_09020</name>
    <name evidence="2" type="ORF">K7C98_10140</name>
    <name evidence="3" type="ORF">K7C98_10275</name>
</gene>
<reference evidence="2" key="1">
    <citation type="submission" date="2021-08" db="EMBL/GenBank/DDBJ databases">
        <authorList>
            <person name="Stevens D.C."/>
        </authorList>
    </citation>
    <scope>NUCLEOTIDE SEQUENCE</scope>
    <source>
        <strain evidence="2">DSM 53165</strain>
    </source>
</reference>
<dbReference type="PANTHER" id="PTHR36455">
    <property type="match status" value="1"/>
</dbReference>
<evidence type="ECO:0000313" key="3">
    <source>
        <dbReference type="EMBL" id="MBZ5709648.1"/>
    </source>
</evidence>
<keyword evidence="4" id="KW-1185">Reference proteome</keyword>